<keyword evidence="3" id="KW-1185">Reference proteome</keyword>
<reference evidence="2 3" key="1">
    <citation type="submission" date="2023-02" db="EMBL/GenBank/DDBJ databases">
        <title>Genome sequence of Lentisphaera profundi SAORIC-696.</title>
        <authorList>
            <person name="Kim e."/>
            <person name="Cho J.-C."/>
            <person name="Choi A."/>
            <person name="Kang I."/>
        </authorList>
    </citation>
    <scope>NUCLEOTIDE SEQUENCE [LARGE SCALE GENOMIC DNA]</scope>
    <source>
        <strain evidence="2 3">SAORIC-696</strain>
    </source>
</reference>
<accession>A0ABY7VXX1</accession>
<dbReference type="PANTHER" id="PTHR35801:SF1">
    <property type="entry name" value="PHOSPHOSERINE PHOSPHATASE RSBX"/>
    <property type="match status" value="1"/>
</dbReference>
<dbReference type="EMBL" id="CP117812">
    <property type="protein sequence ID" value="WDE98065.1"/>
    <property type="molecule type" value="Genomic_DNA"/>
</dbReference>
<organism evidence="2 3">
    <name type="scientific">Lentisphaera profundi</name>
    <dbReference type="NCBI Taxonomy" id="1658616"/>
    <lineage>
        <taxon>Bacteria</taxon>
        <taxon>Pseudomonadati</taxon>
        <taxon>Lentisphaerota</taxon>
        <taxon>Lentisphaeria</taxon>
        <taxon>Lentisphaerales</taxon>
        <taxon>Lentisphaeraceae</taxon>
        <taxon>Lentisphaera</taxon>
    </lineage>
</organism>
<gene>
    <name evidence="2" type="ORF">PQO03_19800</name>
</gene>
<dbReference type="RefSeq" id="WP_274152825.1">
    <property type="nucleotide sequence ID" value="NZ_CP117812.1"/>
</dbReference>
<dbReference type="Proteomes" id="UP001214250">
    <property type="component" value="Chromosome 2"/>
</dbReference>
<name>A0ABY7VXX1_9BACT</name>
<feature type="domain" description="PPM-type phosphatase" evidence="1">
    <location>
        <begin position="30"/>
        <end position="171"/>
    </location>
</feature>
<dbReference type="SUPFAM" id="SSF81606">
    <property type="entry name" value="PP2C-like"/>
    <property type="match status" value="1"/>
</dbReference>
<dbReference type="InterPro" id="IPR039248">
    <property type="entry name" value="Ptase_RsbX"/>
</dbReference>
<sequence>MKFAIKTQALMGERRCGDWGHHEEFENGSQVAILIDVTGHGELAALLVDKIKNLMVFEESKTVENYLDELNDICSGTVGCAAGVLIIDMNNKLHFSAMGNVLCHYFLNGVSKSFVSKDGMLGHRKGSYFTQSVKLMENDVLLLHTDGIKNLNNKRLLILEHENIDAIVHRAVRDFGKMTDDMGCLGVKI</sequence>
<dbReference type="InterPro" id="IPR036457">
    <property type="entry name" value="PPM-type-like_dom_sf"/>
</dbReference>
<evidence type="ECO:0000313" key="3">
    <source>
        <dbReference type="Proteomes" id="UP001214250"/>
    </source>
</evidence>
<evidence type="ECO:0000259" key="1">
    <source>
        <dbReference type="Pfam" id="PF07228"/>
    </source>
</evidence>
<dbReference type="Gene3D" id="3.60.40.10">
    <property type="entry name" value="PPM-type phosphatase domain"/>
    <property type="match status" value="1"/>
</dbReference>
<dbReference type="Pfam" id="PF07228">
    <property type="entry name" value="SpoIIE"/>
    <property type="match status" value="1"/>
</dbReference>
<proteinExistence type="predicted"/>
<dbReference type="InterPro" id="IPR001932">
    <property type="entry name" value="PPM-type_phosphatase-like_dom"/>
</dbReference>
<dbReference type="PANTHER" id="PTHR35801">
    <property type="entry name" value="PHOSPHOSERINE PHOSPHATASE RSBX"/>
    <property type="match status" value="1"/>
</dbReference>
<evidence type="ECO:0000313" key="2">
    <source>
        <dbReference type="EMBL" id="WDE98065.1"/>
    </source>
</evidence>
<protein>
    <submittedName>
        <fullName evidence="2">SpoIIE family protein phosphatase</fullName>
    </submittedName>
</protein>